<name>A0A812CR90_ACAPH</name>
<evidence type="ECO:0000313" key="2">
    <source>
        <dbReference type="EMBL" id="CAE1279815.1"/>
    </source>
</evidence>
<dbReference type="PROSITE" id="PS51788">
    <property type="entry name" value="CULT"/>
    <property type="match status" value="1"/>
</dbReference>
<dbReference type="EMBL" id="CAHIKZ030002029">
    <property type="protein sequence ID" value="CAE1279815.1"/>
    <property type="molecule type" value="Genomic_DNA"/>
</dbReference>
<dbReference type="OrthoDB" id="5778218at2759"/>
<evidence type="ECO:0000259" key="1">
    <source>
        <dbReference type="PROSITE" id="PS51788"/>
    </source>
</evidence>
<dbReference type="Proteomes" id="UP000597762">
    <property type="component" value="Unassembled WGS sequence"/>
</dbReference>
<keyword evidence="3" id="KW-1185">Reference proteome</keyword>
<comment type="caution">
    <text evidence="2">The sequence shown here is derived from an EMBL/GenBank/DDBJ whole genome shotgun (WGS) entry which is preliminary data.</text>
</comment>
<dbReference type="CDD" id="cd15777">
    <property type="entry name" value="CRBN_C_like"/>
    <property type="match status" value="1"/>
</dbReference>
<feature type="domain" description="CULT" evidence="1">
    <location>
        <begin position="58"/>
        <end position="182"/>
    </location>
</feature>
<organism evidence="2 3">
    <name type="scientific">Acanthosepion pharaonis</name>
    <name type="common">Pharaoh cuttlefish</name>
    <name type="synonym">Sepia pharaonis</name>
    <dbReference type="NCBI Taxonomy" id="158019"/>
    <lineage>
        <taxon>Eukaryota</taxon>
        <taxon>Metazoa</taxon>
        <taxon>Spiralia</taxon>
        <taxon>Lophotrochozoa</taxon>
        <taxon>Mollusca</taxon>
        <taxon>Cephalopoda</taxon>
        <taxon>Coleoidea</taxon>
        <taxon>Decapodiformes</taxon>
        <taxon>Sepiida</taxon>
        <taxon>Sepiina</taxon>
        <taxon>Sepiidae</taxon>
        <taxon>Acanthosepion</taxon>
    </lineage>
</organism>
<accession>A0A812CR90</accession>
<sequence length="196" mass="21996">MVVNVVEAGHVTFSFPARSLFPTVSWRDCCFKFTYSLLVACTISNFVSALALSDGLEAFYLVCRQCGHGAALTNNLINVPSSMAYRQRNDTIQGQEETIIQLFRNPEGKYFEVITLSNADVLKVDKAHREESWFPGFSWSICVCPSCGIHLGWHFEATEVDTITGKRQSFFGLILNHLLHQLYADNLIMVPKSYGS</sequence>
<dbReference type="InterPro" id="IPR034750">
    <property type="entry name" value="CULT"/>
</dbReference>
<evidence type="ECO:0000313" key="3">
    <source>
        <dbReference type="Proteomes" id="UP000597762"/>
    </source>
</evidence>
<dbReference type="AlphaFoldDB" id="A0A812CR90"/>
<gene>
    <name evidence="2" type="ORF">SPHA_41982</name>
</gene>
<protein>
    <recommendedName>
        <fullName evidence="1">CULT domain-containing protein</fullName>
    </recommendedName>
</protein>
<dbReference type="Gene3D" id="2.170.150.20">
    <property type="entry name" value="Peptide methionine sulfoxide reductase"/>
    <property type="match status" value="1"/>
</dbReference>
<proteinExistence type="predicted"/>
<reference evidence="2" key="1">
    <citation type="submission" date="2021-01" db="EMBL/GenBank/DDBJ databases">
        <authorList>
            <person name="Li R."/>
            <person name="Bekaert M."/>
        </authorList>
    </citation>
    <scope>NUCLEOTIDE SEQUENCE</scope>
    <source>
        <strain evidence="2">Farmed</strain>
    </source>
</reference>
<dbReference type="FunFam" id="2.170.150.20:FF:000007">
    <property type="entry name" value="Protein cereblon"/>
    <property type="match status" value="1"/>
</dbReference>